<feature type="transmembrane region" description="Helical" evidence="10">
    <location>
        <begin position="36"/>
        <end position="57"/>
    </location>
</feature>
<evidence type="ECO:0000256" key="9">
    <source>
        <dbReference type="ARBA" id="ARBA00023136"/>
    </source>
</evidence>
<keyword evidence="13" id="KW-1185">Reference proteome</keyword>
<evidence type="ECO:0000256" key="1">
    <source>
        <dbReference type="ARBA" id="ARBA00004383"/>
    </source>
</evidence>
<evidence type="ECO:0000256" key="8">
    <source>
        <dbReference type="ARBA" id="ARBA00022989"/>
    </source>
</evidence>
<dbReference type="Pfam" id="PF03544">
    <property type="entry name" value="TonB_C"/>
    <property type="match status" value="1"/>
</dbReference>
<dbReference type="InterPro" id="IPR051045">
    <property type="entry name" value="TonB-dependent_transducer"/>
</dbReference>
<keyword evidence="8 10" id="KW-1133">Transmembrane helix</keyword>
<dbReference type="GO" id="GO:0031992">
    <property type="term" value="F:energy transducer activity"/>
    <property type="evidence" value="ECO:0007669"/>
    <property type="project" value="InterPro"/>
</dbReference>
<evidence type="ECO:0000256" key="3">
    <source>
        <dbReference type="ARBA" id="ARBA00022448"/>
    </source>
</evidence>
<dbReference type="PANTHER" id="PTHR33446:SF2">
    <property type="entry name" value="PROTEIN TONB"/>
    <property type="match status" value="1"/>
</dbReference>
<evidence type="ECO:0000256" key="6">
    <source>
        <dbReference type="ARBA" id="ARBA00022692"/>
    </source>
</evidence>
<keyword evidence="6 10" id="KW-0812">Transmembrane</keyword>
<evidence type="ECO:0000256" key="7">
    <source>
        <dbReference type="ARBA" id="ARBA00022927"/>
    </source>
</evidence>
<evidence type="ECO:0000313" key="12">
    <source>
        <dbReference type="EMBL" id="QHL87196.1"/>
    </source>
</evidence>
<dbReference type="PANTHER" id="PTHR33446">
    <property type="entry name" value="PROTEIN TONB-RELATED"/>
    <property type="match status" value="1"/>
</dbReference>
<name>A0A6P1NTJ7_9BACT</name>
<proteinExistence type="inferred from homology"/>
<evidence type="ECO:0000256" key="2">
    <source>
        <dbReference type="ARBA" id="ARBA00006555"/>
    </source>
</evidence>
<dbReference type="GO" id="GO:0055085">
    <property type="term" value="P:transmembrane transport"/>
    <property type="evidence" value="ECO:0007669"/>
    <property type="project" value="InterPro"/>
</dbReference>
<comment type="subcellular location">
    <subcellularLocation>
        <location evidence="1">Cell inner membrane</location>
        <topology evidence="1">Single-pass membrane protein</topology>
        <orientation evidence="1">Periplasmic side</orientation>
    </subcellularLocation>
</comment>
<dbReference type="Proteomes" id="UP000464214">
    <property type="component" value="Chromosome"/>
</dbReference>
<evidence type="ECO:0000313" key="13">
    <source>
        <dbReference type="Proteomes" id="UP000464214"/>
    </source>
</evidence>
<accession>A0A6P1NTJ7</accession>
<dbReference type="InterPro" id="IPR006260">
    <property type="entry name" value="TonB/TolA_C"/>
</dbReference>
<feature type="domain" description="TonB C-terminal" evidence="11">
    <location>
        <begin position="187"/>
        <end position="277"/>
    </location>
</feature>
<dbReference type="PROSITE" id="PS52015">
    <property type="entry name" value="TONB_CTD"/>
    <property type="match status" value="1"/>
</dbReference>
<evidence type="ECO:0000256" key="10">
    <source>
        <dbReference type="SAM" id="Phobius"/>
    </source>
</evidence>
<protein>
    <submittedName>
        <fullName evidence="12">TonB family protein</fullName>
    </submittedName>
</protein>
<keyword evidence="5" id="KW-0997">Cell inner membrane</keyword>
<dbReference type="GO" id="GO:0098797">
    <property type="term" value="C:plasma membrane protein complex"/>
    <property type="evidence" value="ECO:0007669"/>
    <property type="project" value="TreeGrafter"/>
</dbReference>
<evidence type="ECO:0000259" key="11">
    <source>
        <dbReference type="PROSITE" id="PS52015"/>
    </source>
</evidence>
<gene>
    <name evidence="12" type="ORF">GU926_07020</name>
</gene>
<reference evidence="12 13" key="1">
    <citation type="submission" date="2020-01" db="EMBL/GenBank/DDBJ databases">
        <authorList>
            <person name="Kim M."/>
        </authorList>
    </citation>
    <scope>NUCLEOTIDE SEQUENCE [LARGE SCALE GENOMIC DNA]</scope>
    <source>
        <strain evidence="12 13">BT10</strain>
    </source>
</reference>
<keyword evidence="9 10" id="KW-0472">Membrane</keyword>
<dbReference type="RefSeq" id="WP_160690363.1">
    <property type="nucleotide sequence ID" value="NZ_CP047897.1"/>
</dbReference>
<dbReference type="GO" id="GO:0015891">
    <property type="term" value="P:siderophore transport"/>
    <property type="evidence" value="ECO:0007669"/>
    <property type="project" value="InterPro"/>
</dbReference>
<keyword evidence="3" id="KW-0813">Transport</keyword>
<keyword evidence="7" id="KW-0653">Protein transport</keyword>
<sequence>METNHNTPETLNDMVFEGRNKAYGAYALRKMYPKHLTLASFYAVGLFVFLFTFPALVSKVTGKAELPIPIVKPNLGTIKITDVKLAELKLPQEPAVAPPPPAGPTVQHTTYKVVEQTNQSQEDIPTQEDLKQATASLATSEGNGEAVANELPVEGGVEGGLGTTPDVPAAEKPEIFLSVEKMPEFEGGMPALMKFVSKNLRYPPAAQRSGIEGTVVISFVVSPTGDITDLAILKGLGYGTEEEVMRVVKKMPRWKPGYQNGNAVPVRFTMPIRLEVQ</sequence>
<dbReference type="KEGG" id="nib:GU926_07020"/>
<dbReference type="EMBL" id="CP047897">
    <property type="protein sequence ID" value="QHL87196.1"/>
    <property type="molecule type" value="Genomic_DNA"/>
</dbReference>
<dbReference type="NCBIfam" id="TIGR01352">
    <property type="entry name" value="tonB_Cterm"/>
    <property type="match status" value="1"/>
</dbReference>
<evidence type="ECO:0000256" key="5">
    <source>
        <dbReference type="ARBA" id="ARBA00022519"/>
    </source>
</evidence>
<dbReference type="PRINTS" id="PR01374">
    <property type="entry name" value="TONBPROTEIN"/>
</dbReference>
<comment type="similarity">
    <text evidence="2">Belongs to the TonB family.</text>
</comment>
<dbReference type="SUPFAM" id="SSF74653">
    <property type="entry name" value="TolA/TonB C-terminal domain"/>
    <property type="match status" value="1"/>
</dbReference>
<dbReference type="InterPro" id="IPR037682">
    <property type="entry name" value="TonB_C"/>
</dbReference>
<dbReference type="GO" id="GO:0030288">
    <property type="term" value="C:outer membrane-bounded periplasmic space"/>
    <property type="evidence" value="ECO:0007669"/>
    <property type="project" value="InterPro"/>
</dbReference>
<organism evidence="12 13">
    <name type="scientific">Nibribacter ruber</name>
    <dbReference type="NCBI Taxonomy" id="2698458"/>
    <lineage>
        <taxon>Bacteria</taxon>
        <taxon>Pseudomonadati</taxon>
        <taxon>Bacteroidota</taxon>
        <taxon>Cytophagia</taxon>
        <taxon>Cytophagales</taxon>
        <taxon>Hymenobacteraceae</taxon>
        <taxon>Nibribacter</taxon>
    </lineage>
</organism>
<dbReference type="InterPro" id="IPR003538">
    <property type="entry name" value="TonB"/>
</dbReference>
<dbReference type="GO" id="GO:0015031">
    <property type="term" value="P:protein transport"/>
    <property type="evidence" value="ECO:0007669"/>
    <property type="project" value="UniProtKB-KW"/>
</dbReference>
<evidence type="ECO:0000256" key="4">
    <source>
        <dbReference type="ARBA" id="ARBA00022475"/>
    </source>
</evidence>
<keyword evidence="4" id="KW-1003">Cell membrane</keyword>
<dbReference type="AlphaFoldDB" id="A0A6P1NTJ7"/>
<dbReference type="Gene3D" id="3.30.1150.10">
    <property type="match status" value="1"/>
</dbReference>